<comment type="caution">
    <text evidence="1">The sequence shown here is derived from an EMBL/GenBank/DDBJ whole genome shotgun (WGS) entry which is preliminary data.</text>
</comment>
<name>A0A2P8G8N5_9BACT</name>
<gene>
    <name evidence="1" type="ORF">CLV60_104291</name>
</gene>
<accession>A0A2P8G8N5</accession>
<dbReference type="Proteomes" id="UP000241964">
    <property type="component" value="Unassembled WGS sequence"/>
</dbReference>
<proteinExistence type="predicted"/>
<organism evidence="1 2">
    <name type="scientific">Dyadobacter jiangsuensis</name>
    <dbReference type="NCBI Taxonomy" id="1591085"/>
    <lineage>
        <taxon>Bacteria</taxon>
        <taxon>Pseudomonadati</taxon>
        <taxon>Bacteroidota</taxon>
        <taxon>Cytophagia</taxon>
        <taxon>Cytophagales</taxon>
        <taxon>Spirosomataceae</taxon>
        <taxon>Dyadobacter</taxon>
    </lineage>
</organism>
<reference evidence="1 2" key="1">
    <citation type="submission" date="2018-03" db="EMBL/GenBank/DDBJ databases">
        <title>Genomic Encyclopedia of Archaeal and Bacterial Type Strains, Phase II (KMG-II): from individual species to whole genera.</title>
        <authorList>
            <person name="Goeker M."/>
        </authorList>
    </citation>
    <scope>NUCLEOTIDE SEQUENCE [LARGE SCALE GENOMIC DNA]</scope>
    <source>
        <strain evidence="1 2">DSM 29057</strain>
    </source>
</reference>
<dbReference type="EMBL" id="PYAS01000004">
    <property type="protein sequence ID" value="PSL30349.1"/>
    <property type="molecule type" value="Genomic_DNA"/>
</dbReference>
<keyword evidence="2" id="KW-1185">Reference proteome</keyword>
<evidence type="ECO:0008006" key="3">
    <source>
        <dbReference type="Google" id="ProtNLM"/>
    </source>
</evidence>
<sequence length="253" mass="29050">MKSYETSTITLTIRQMKYVLSTLAVIFIVSCLCPSVSAQHKGMDLGISVSTGRNFYDKKYYDQPQLVPGWETNFKTNYLWSAGMWTEKSLSPHFSTVIEFRFMEEDVPENMLCQCNTVLEVLDTDEKHHWATVETGLRYYIKPTSKLSLFADARAEINWLIAAPTERYFMNDLLAKTYVNWNAFGYKRFVPGVSLSLGAKWKRLTLNLGGMTNLARSMIRNPGTYNQVVHPIKTGFFGKGFFLKTSFTFIKLK</sequence>
<protein>
    <recommendedName>
        <fullName evidence="3">Outer membrane protein with beta-barrel domain</fullName>
    </recommendedName>
</protein>
<evidence type="ECO:0000313" key="2">
    <source>
        <dbReference type="Proteomes" id="UP000241964"/>
    </source>
</evidence>
<dbReference type="AlphaFoldDB" id="A0A2P8G8N5"/>
<evidence type="ECO:0000313" key="1">
    <source>
        <dbReference type="EMBL" id="PSL30349.1"/>
    </source>
</evidence>
<dbReference type="PROSITE" id="PS51257">
    <property type="entry name" value="PROKAR_LIPOPROTEIN"/>
    <property type="match status" value="1"/>
</dbReference>